<reference evidence="4 5" key="1">
    <citation type="submission" date="2023-06" db="EMBL/GenBank/DDBJ databases">
        <authorList>
            <person name="Oyuntsetseg B."/>
            <person name="Kim S.B."/>
        </authorList>
    </citation>
    <scope>NUCLEOTIDE SEQUENCE [LARGE SCALE GENOMIC DNA]</scope>
    <source>
        <strain evidence="4 5">2-15</strain>
    </source>
</reference>
<gene>
    <name evidence="4" type="ORF">QRX50_08470</name>
</gene>
<keyword evidence="2" id="KW-0472">Membrane</keyword>
<evidence type="ECO:0000256" key="1">
    <source>
        <dbReference type="SAM" id="MobiDB-lite"/>
    </source>
</evidence>
<keyword evidence="2" id="KW-1133">Transmembrane helix</keyword>
<sequence length="300" mass="29207">MPKNPTWLRTRGVLSVTALAALVTGGAFLGSGTASAATTLANQCTGSVSGSMGDTVALPGSSVSALAKQAAAAKQQSLLWLIPLNGVDPNGVANALSAKTLTVGTVPSSSGGTIDGKAIGSAVNQALQGNAALGWSADTKKQVLDAITTSVTSNCGLTTLATHYTPPTSSSTPPSSSSSSTSPSTSSGSEGGPLANLIPGSTGTAPQRDYNGIPTATPGTAVAPGIRYPANGTLPGSAAPVTGGQDTQSQGPDVRNAGNAESLATSGGASDVQLPMLLAVIVLAGVTAGLVRTWALRRAS</sequence>
<accession>A0A9Y2MZ62</accession>
<feature type="region of interest" description="Disordered" evidence="1">
    <location>
        <begin position="163"/>
        <end position="267"/>
    </location>
</feature>
<protein>
    <submittedName>
        <fullName evidence="4">Uncharacterized protein</fullName>
    </submittedName>
</protein>
<keyword evidence="3" id="KW-0732">Signal</keyword>
<keyword evidence="5" id="KW-1185">Reference proteome</keyword>
<dbReference type="Proteomes" id="UP001236014">
    <property type="component" value="Chromosome"/>
</dbReference>
<dbReference type="AlphaFoldDB" id="A0A9Y2MZ62"/>
<evidence type="ECO:0000256" key="3">
    <source>
        <dbReference type="SAM" id="SignalP"/>
    </source>
</evidence>
<dbReference type="EMBL" id="CP127294">
    <property type="protein sequence ID" value="WIX80784.1"/>
    <property type="molecule type" value="Genomic_DNA"/>
</dbReference>
<name>A0A9Y2MZ62_9PSEU</name>
<organism evidence="4 5">
    <name type="scientific">Amycolatopsis carbonis</name>
    <dbReference type="NCBI Taxonomy" id="715471"/>
    <lineage>
        <taxon>Bacteria</taxon>
        <taxon>Bacillati</taxon>
        <taxon>Actinomycetota</taxon>
        <taxon>Actinomycetes</taxon>
        <taxon>Pseudonocardiales</taxon>
        <taxon>Pseudonocardiaceae</taxon>
        <taxon>Amycolatopsis</taxon>
    </lineage>
</organism>
<evidence type="ECO:0000313" key="4">
    <source>
        <dbReference type="EMBL" id="WIX80784.1"/>
    </source>
</evidence>
<dbReference type="KEGG" id="acab:QRX50_08470"/>
<dbReference type="RefSeq" id="WP_285971401.1">
    <property type="nucleotide sequence ID" value="NZ_CP127294.1"/>
</dbReference>
<feature type="signal peptide" evidence="3">
    <location>
        <begin position="1"/>
        <end position="36"/>
    </location>
</feature>
<evidence type="ECO:0000313" key="5">
    <source>
        <dbReference type="Proteomes" id="UP001236014"/>
    </source>
</evidence>
<keyword evidence="2" id="KW-0812">Transmembrane</keyword>
<feature type="transmembrane region" description="Helical" evidence="2">
    <location>
        <begin position="274"/>
        <end position="295"/>
    </location>
</feature>
<evidence type="ECO:0000256" key="2">
    <source>
        <dbReference type="SAM" id="Phobius"/>
    </source>
</evidence>
<feature type="compositionally biased region" description="Low complexity" evidence="1">
    <location>
        <begin position="165"/>
        <end position="187"/>
    </location>
</feature>
<proteinExistence type="predicted"/>
<feature type="chain" id="PRO_5040800814" evidence="3">
    <location>
        <begin position="37"/>
        <end position="300"/>
    </location>
</feature>